<proteinExistence type="predicted"/>
<gene>
    <name evidence="1" type="ORF">Thi970DRAFT_04880</name>
</gene>
<reference evidence="1 2" key="2">
    <citation type="submission" date="2011-11" db="EMBL/GenBank/DDBJ databases">
        <authorList>
            <consortium name="US DOE Joint Genome Institute"/>
            <person name="Lucas S."/>
            <person name="Han J."/>
            <person name="Lapidus A."/>
            <person name="Cheng J.-F."/>
            <person name="Goodwin L."/>
            <person name="Pitluck S."/>
            <person name="Peters L."/>
            <person name="Ovchinnikova G."/>
            <person name="Zhang X."/>
            <person name="Detter J.C."/>
            <person name="Han C."/>
            <person name="Tapia R."/>
            <person name="Land M."/>
            <person name="Hauser L."/>
            <person name="Kyrpides N."/>
            <person name="Ivanova N."/>
            <person name="Pagani I."/>
            <person name="Vogl K."/>
            <person name="Liu Z."/>
            <person name="Overmann J."/>
            <person name="Frigaard N.-U."/>
            <person name="Bryant D."/>
            <person name="Woyke T."/>
        </authorList>
    </citation>
    <scope>NUCLEOTIDE SEQUENCE [LARGE SCALE GENOMIC DNA]</scope>
    <source>
        <strain evidence="1 2">970</strain>
    </source>
</reference>
<dbReference type="HOGENOM" id="CLU_1383633_0_0_6"/>
<keyword evidence="2" id="KW-1185">Reference proteome</keyword>
<dbReference type="AlphaFoldDB" id="H8Z8F8"/>
<evidence type="ECO:0000313" key="2">
    <source>
        <dbReference type="Proteomes" id="UP000002964"/>
    </source>
</evidence>
<protein>
    <submittedName>
        <fullName evidence="1">Uncharacterized protein</fullName>
    </submittedName>
</protein>
<accession>H8Z8F8</accession>
<organism evidence="1 2">
    <name type="scientific">Thiorhodovibrio frisius</name>
    <dbReference type="NCBI Taxonomy" id="631362"/>
    <lineage>
        <taxon>Bacteria</taxon>
        <taxon>Pseudomonadati</taxon>
        <taxon>Pseudomonadota</taxon>
        <taxon>Gammaproteobacteria</taxon>
        <taxon>Chromatiales</taxon>
        <taxon>Chromatiaceae</taxon>
        <taxon>Thiorhodovibrio</taxon>
    </lineage>
</organism>
<dbReference type="EMBL" id="JH603171">
    <property type="protein sequence ID" value="EIC19363.1"/>
    <property type="molecule type" value="Genomic_DNA"/>
</dbReference>
<evidence type="ECO:0000313" key="1">
    <source>
        <dbReference type="EMBL" id="EIC19363.1"/>
    </source>
</evidence>
<sequence>MLASGRLRSSVRGRNAHRLFPARPTLSLCGHSGPHNNPASPVASVACRSRAHCQKQHSLRPLQPHSRLSFTPFLTSPVGRTLAPVLASVFCCRYMPPLPIQSCSCSICQSVHAANSSNARVDSRLHLRSRLRRCGLTLPDAFRTRRPVVRPRRWHLCRCRHCGRYSRCRGDIRTRGQCAQRSRLTSPTASWSRVIRV</sequence>
<reference evidence="2" key="1">
    <citation type="submission" date="2011-06" db="EMBL/GenBank/DDBJ databases">
        <authorList>
            <consortium name="US DOE Joint Genome Institute (JGI-PGF)"/>
            <person name="Lucas S."/>
            <person name="Han J."/>
            <person name="Lapidus A."/>
            <person name="Cheng J.-F."/>
            <person name="Goodwin L."/>
            <person name="Pitluck S."/>
            <person name="Peters L."/>
            <person name="Land M.L."/>
            <person name="Hauser L."/>
            <person name="Vogl K."/>
            <person name="Liu Z."/>
            <person name="Overmann J."/>
            <person name="Frigaard N.-U."/>
            <person name="Bryant D.A."/>
            <person name="Woyke T.J."/>
        </authorList>
    </citation>
    <scope>NUCLEOTIDE SEQUENCE [LARGE SCALE GENOMIC DNA]</scope>
    <source>
        <strain evidence="2">970</strain>
    </source>
</reference>
<dbReference type="Proteomes" id="UP000002964">
    <property type="component" value="Unassembled WGS sequence"/>
</dbReference>
<name>H8Z8F8_9GAMM</name>